<dbReference type="PROSITE" id="PS50237">
    <property type="entry name" value="HECT"/>
    <property type="match status" value="1"/>
</dbReference>
<comment type="caution">
    <text evidence="9">The sequence shown here is derived from an EMBL/GenBank/DDBJ whole genome shotgun (WGS) entry which is preliminary data.</text>
</comment>
<sequence>MGINKEGMFLILEKTKLKKDGWFSFLFNYKFQMIINHSNKIESIPLKAKEAHIGYIIKTSENKLKITIKMENKISETYDVNVTDGHIILNIKNEYFYGTIHFFGTKKSIFSELENQMNLASNNINDPFVEQKTMKTDRIYSLQLYNGKVYFVDSLNYKTFWSFTNEFVDTTLPPGWEKKFMKKERAYYINHNNRTTSWVHPVSEQAITKIENKLHRYYFATRKTDMFFSLNIYRLFIRAKRGFLIQSTASTLVNARIGDLMKNIYIEFIDEIGEDYGALLKEYFYKTSFEIAQDFRMQETEDIFDVKPMTEQNYRNDAYIAPVEIENQRRLCVEYDADDIDSPFFQDSENKGMNYLDDATFFTFVGIFLALAIEHEQNIGINFSLAFYENFLRKKFELSHVQDTQVQSSLAWLLKNDYDLYEDVGREDINSLGKNTAVCRERKDYILTLVYENLYESKALAYEHIRNGFYYVAPPDFEDIFNCYDLVHILHGNESVTSILIKQNLVFMNCDENTKEIVFLLQILDEKNEEYLRNFLCFVTGSGTILFNAIKTGKFAIYIEQSKEEGSLVRASSCINRLYIGQYNSKKEFEQILDFCLYNTEDTTTELKALSQKLENKSNINKKCKTGKKTANSYEFRDIFSVRSTQESSQNNIYTQTGESIIAIKKEFGYGREKYRGEREIIEPFSFDRRREQGADMHEEPTPSLKQASIDDYCVTHFKTKDNTPHILIEEPQ</sequence>
<evidence type="ECO:0000256" key="4">
    <source>
        <dbReference type="ARBA" id="ARBA00022679"/>
    </source>
</evidence>
<reference evidence="9 10" key="1">
    <citation type="submission" date="2017-12" db="EMBL/GenBank/DDBJ databases">
        <authorList>
            <person name="Pombert J.-F."/>
            <person name="Haag K.L."/>
            <person name="Ebert D."/>
        </authorList>
    </citation>
    <scope>NUCLEOTIDE SEQUENCE [LARGE SCALE GENOMIC DNA]</scope>
    <source>
        <strain evidence="9">IL-G-3</strain>
    </source>
</reference>
<dbReference type="GO" id="GO:0016567">
    <property type="term" value="P:protein ubiquitination"/>
    <property type="evidence" value="ECO:0007669"/>
    <property type="project" value="UniProtKB-UniPathway"/>
</dbReference>
<evidence type="ECO:0000256" key="6">
    <source>
        <dbReference type="PROSITE-ProRule" id="PRU00104"/>
    </source>
</evidence>
<keyword evidence="5 6" id="KW-0833">Ubl conjugation pathway</keyword>
<dbReference type="SUPFAM" id="SSF51045">
    <property type="entry name" value="WW domain"/>
    <property type="match status" value="1"/>
</dbReference>
<organism evidence="9 10">
    <name type="scientific">Hamiltosporidium tvaerminnensis</name>
    <dbReference type="NCBI Taxonomy" id="1176355"/>
    <lineage>
        <taxon>Eukaryota</taxon>
        <taxon>Fungi</taxon>
        <taxon>Fungi incertae sedis</taxon>
        <taxon>Microsporidia</taxon>
        <taxon>Dubosqiidae</taxon>
        <taxon>Hamiltosporidium</taxon>
    </lineage>
</organism>
<dbReference type="Gene3D" id="3.30.2410.10">
    <property type="entry name" value="Hect, E3 ligase catalytic domain"/>
    <property type="match status" value="1"/>
</dbReference>
<comment type="catalytic activity">
    <reaction evidence="1">
        <text>S-ubiquitinyl-[E2 ubiquitin-conjugating enzyme]-L-cysteine + [acceptor protein]-L-lysine = [E2 ubiquitin-conjugating enzyme]-L-cysteine + N(6)-ubiquitinyl-[acceptor protein]-L-lysine.</text>
        <dbReference type="EC" id="2.3.2.26"/>
    </reaction>
</comment>
<dbReference type="PROSITE" id="PS50020">
    <property type="entry name" value="WW_DOMAIN_2"/>
    <property type="match status" value="1"/>
</dbReference>
<dbReference type="PANTHER" id="PTHR11254:SF429">
    <property type="entry name" value="E3 UBIQUITIN-PROTEIN LIGASE SU(DX)"/>
    <property type="match status" value="1"/>
</dbReference>
<dbReference type="VEuPathDB" id="MicrosporidiaDB:CWI38_0110p0050"/>
<dbReference type="UniPathway" id="UPA00143"/>
<accession>A0A4Q9M3P8</accession>
<dbReference type="InterPro" id="IPR000569">
    <property type="entry name" value="HECT_dom"/>
</dbReference>
<feature type="domain" description="WW" evidence="7">
    <location>
        <begin position="170"/>
        <end position="203"/>
    </location>
</feature>
<keyword evidence="10" id="KW-1185">Reference proteome</keyword>
<keyword evidence="4 9" id="KW-0808">Transferase</keyword>
<dbReference type="Gene3D" id="3.90.1750.10">
    <property type="entry name" value="Hect, E3 ligase catalytic domains"/>
    <property type="match status" value="1"/>
</dbReference>
<evidence type="ECO:0000259" key="7">
    <source>
        <dbReference type="PROSITE" id="PS50020"/>
    </source>
</evidence>
<dbReference type="STRING" id="1176355.A0A4Q9M3P8"/>
<dbReference type="PANTHER" id="PTHR11254">
    <property type="entry name" value="HECT DOMAIN UBIQUITIN-PROTEIN LIGASE"/>
    <property type="match status" value="1"/>
</dbReference>
<dbReference type="CDD" id="cd00201">
    <property type="entry name" value="WW"/>
    <property type="match status" value="1"/>
</dbReference>
<evidence type="ECO:0000256" key="5">
    <source>
        <dbReference type="ARBA" id="ARBA00022786"/>
    </source>
</evidence>
<dbReference type="GO" id="GO:0061630">
    <property type="term" value="F:ubiquitin protein ligase activity"/>
    <property type="evidence" value="ECO:0007669"/>
    <property type="project" value="UniProtKB-EC"/>
</dbReference>
<dbReference type="Pfam" id="PF00632">
    <property type="entry name" value="HECT"/>
    <property type="match status" value="1"/>
</dbReference>
<dbReference type="InterPro" id="IPR035983">
    <property type="entry name" value="Hect_E3_ubiquitin_ligase"/>
</dbReference>
<dbReference type="InterPro" id="IPR036020">
    <property type="entry name" value="WW_dom_sf"/>
</dbReference>
<dbReference type="PROSITE" id="PS01159">
    <property type="entry name" value="WW_DOMAIN_1"/>
    <property type="match status" value="1"/>
</dbReference>
<dbReference type="Pfam" id="PF00397">
    <property type="entry name" value="WW"/>
    <property type="match status" value="1"/>
</dbReference>
<dbReference type="InterPro" id="IPR001202">
    <property type="entry name" value="WW_dom"/>
</dbReference>
<dbReference type="EMBL" id="PITK01000110">
    <property type="protein sequence ID" value="TBU20221.1"/>
    <property type="molecule type" value="Genomic_DNA"/>
</dbReference>
<feature type="active site" description="Glycyl thioester intermediate" evidence="6">
    <location>
        <position position="574"/>
    </location>
</feature>
<name>A0A4Q9M3P8_9MICR</name>
<dbReference type="EC" id="2.3.2.26" evidence="3"/>
<dbReference type="SMART" id="SM00119">
    <property type="entry name" value="HECTc"/>
    <property type="match status" value="1"/>
</dbReference>
<proteinExistence type="predicted"/>
<dbReference type="InterPro" id="IPR050409">
    <property type="entry name" value="E3_ubiq-protein_ligase"/>
</dbReference>
<dbReference type="Gene3D" id="3.30.2160.10">
    <property type="entry name" value="Hect, E3 ligase catalytic domain"/>
    <property type="match status" value="1"/>
</dbReference>
<dbReference type="GO" id="GO:0043161">
    <property type="term" value="P:proteasome-mediated ubiquitin-dependent protein catabolic process"/>
    <property type="evidence" value="ECO:0007669"/>
    <property type="project" value="TreeGrafter"/>
</dbReference>
<dbReference type="Gene3D" id="2.20.70.10">
    <property type="match status" value="1"/>
</dbReference>
<dbReference type="GO" id="GO:0005737">
    <property type="term" value="C:cytoplasm"/>
    <property type="evidence" value="ECO:0007669"/>
    <property type="project" value="TreeGrafter"/>
</dbReference>
<gene>
    <name evidence="9" type="ORF">CWI38_0110p0050</name>
</gene>
<comment type="pathway">
    <text evidence="2">Protein modification; protein ubiquitination.</text>
</comment>
<dbReference type="Proteomes" id="UP000292282">
    <property type="component" value="Unassembled WGS sequence"/>
</dbReference>
<protein>
    <recommendedName>
        <fullName evidence="3">HECT-type E3 ubiquitin transferase</fullName>
        <ecNumber evidence="3">2.3.2.26</ecNumber>
    </recommendedName>
</protein>
<evidence type="ECO:0000259" key="8">
    <source>
        <dbReference type="PROSITE" id="PS50237"/>
    </source>
</evidence>
<evidence type="ECO:0000256" key="2">
    <source>
        <dbReference type="ARBA" id="ARBA00004906"/>
    </source>
</evidence>
<evidence type="ECO:0000256" key="1">
    <source>
        <dbReference type="ARBA" id="ARBA00000885"/>
    </source>
</evidence>
<dbReference type="OrthoDB" id="8068875at2759"/>
<dbReference type="AlphaFoldDB" id="A0A4Q9M3P8"/>
<evidence type="ECO:0000256" key="3">
    <source>
        <dbReference type="ARBA" id="ARBA00012485"/>
    </source>
</evidence>
<evidence type="ECO:0000313" key="9">
    <source>
        <dbReference type="EMBL" id="TBU20221.1"/>
    </source>
</evidence>
<feature type="domain" description="HECT" evidence="8">
    <location>
        <begin position="256"/>
        <end position="606"/>
    </location>
</feature>
<dbReference type="SUPFAM" id="SSF56204">
    <property type="entry name" value="Hect, E3 ligase catalytic domain"/>
    <property type="match status" value="1"/>
</dbReference>
<dbReference type="SMART" id="SM00456">
    <property type="entry name" value="WW"/>
    <property type="match status" value="1"/>
</dbReference>
<evidence type="ECO:0000313" key="10">
    <source>
        <dbReference type="Proteomes" id="UP000292282"/>
    </source>
</evidence>